<proteinExistence type="predicted"/>
<dbReference type="RefSeq" id="WP_083133624.1">
    <property type="nucleotide sequence ID" value="NZ_AP022606.1"/>
</dbReference>
<dbReference type="OrthoDB" id="9796461at2"/>
<evidence type="ECO:0000313" key="4">
    <source>
        <dbReference type="EMBL" id="ORA33338.1"/>
    </source>
</evidence>
<protein>
    <submittedName>
        <fullName evidence="4">Acyltransferase</fullName>
    </submittedName>
</protein>
<dbReference type="Pfam" id="PF01757">
    <property type="entry name" value="Acyl_transf_3"/>
    <property type="match status" value="1"/>
</dbReference>
<keyword evidence="6" id="KW-1185">Reference proteome</keyword>
<feature type="transmembrane region" description="Helical" evidence="1">
    <location>
        <begin position="159"/>
        <end position="178"/>
    </location>
</feature>
<gene>
    <name evidence="4" type="ORF">BST20_22470</name>
    <name evidence="3" type="ORF">MBRA_32270</name>
</gene>
<feature type="transmembrane region" description="Helical" evidence="1">
    <location>
        <begin position="257"/>
        <end position="275"/>
    </location>
</feature>
<reference evidence="3 6" key="2">
    <citation type="journal article" date="2019" name="Emerg. Microbes Infect.">
        <title>Comprehensive subspecies identification of 175 nontuberculous mycobacteria species based on 7547 genomic profiles.</title>
        <authorList>
            <person name="Matsumoto Y."/>
            <person name="Kinjo T."/>
            <person name="Motooka D."/>
            <person name="Nabeya D."/>
            <person name="Jung N."/>
            <person name="Uechi K."/>
            <person name="Horii T."/>
            <person name="Iida T."/>
            <person name="Fujita J."/>
            <person name="Nakamura S."/>
        </authorList>
    </citation>
    <scope>NUCLEOTIDE SEQUENCE [LARGE SCALE GENOMIC DNA]</scope>
    <source>
        <strain evidence="3 6">JCM 12687</strain>
    </source>
</reference>
<reference evidence="3" key="3">
    <citation type="submission" date="2020-02" db="EMBL/GenBank/DDBJ databases">
        <authorList>
            <person name="Matsumoto Y."/>
            <person name="Kinjo T."/>
            <person name="Motooka D."/>
            <person name="Nabeya D."/>
            <person name="Jung N."/>
            <person name="Uechi K."/>
            <person name="Horii T."/>
            <person name="Iida T."/>
            <person name="Fujita J."/>
            <person name="Nakamura S."/>
        </authorList>
    </citation>
    <scope>NUCLEOTIDE SEQUENCE</scope>
    <source>
        <strain evidence="3">JCM 12687</strain>
    </source>
</reference>
<feature type="transmembrane region" description="Helical" evidence="1">
    <location>
        <begin position="337"/>
        <end position="356"/>
    </location>
</feature>
<evidence type="ECO:0000313" key="3">
    <source>
        <dbReference type="EMBL" id="BBZ13032.1"/>
    </source>
</evidence>
<dbReference type="AlphaFoldDB" id="A0A7I7W812"/>
<dbReference type="EMBL" id="MVHM01000019">
    <property type="protein sequence ID" value="ORA33338.1"/>
    <property type="molecule type" value="Genomic_DNA"/>
</dbReference>
<feature type="transmembrane region" description="Helical" evidence="1">
    <location>
        <begin position="21"/>
        <end position="43"/>
    </location>
</feature>
<name>A0A7I7W812_9MYCO</name>
<keyword evidence="1" id="KW-1133">Transmembrane helix</keyword>
<keyword evidence="4" id="KW-0808">Transferase</keyword>
<evidence type="ECO:0000313" key="6">
    <source>
        <dbReference type="Proteomes" id="UP000467379"/>
    </source>
</evidence>
<dbReference type="Proteomes" id="UP000192441">
    <property type="component" value="Unassembled WGS sequence"/>
</dbReference>
<feature type="transmembrane region" description="Helical" evidence="1">
    <location>
        <begin position="55"/>
        <end position="73"/>
    </location>
</feature>
<organism evidence="4 5">
    <name type="scientific">Mycobacterium branderi</name>
    <dbReference type="NCBI Taxonomy" id="43348"/>
    <lineage>
        <taxon>Bacteria</taxon>
        <taxon>Bacillati</taxon>
        <taxon>Actinomycetota</taxon>
        <taxon>Actinomycetes</taxon>
        <taxon>Mycobacteriales</taxon>
        <taxon>Mycobacteriaceae</taxon>
        <taxon>Mycobacterium</taxon>
    </lineage>
</organism>
<evidence type="ECO:0000256" key="1">
    <source>
        <dbReference type="SAM" id="Phobius"/>
    </source>
</evidence>
<feature type="domain" description="Acyltransferase 3" evidence="2">
    <location>
        <begin position="11"/>
        <end position="350"/>
    </location>
</feature>
<dbReference type="EMBL" id="AP022606">
    <property type="protein sequence ID" value="BBZ13032.1"/>
    <property type="molecule type" value="Genomic_DNA"/>
</dbReference>
<accession>A0A7I7W812</accession>
<feature type="transmembrane region" description="Helical" evidence="1">
    <location>
        <begin position="185"/>
        <end position="206"/>
    </location>
</feature>
<keyword evidence="4" id="KW-0012">Acyltransferase</keyword>
<dbReference type="GO" id="GO:0016747">
    <property type="term" value="F:acyltransferase activity, transferring groups other than amino-acyl groups"/>
    <property type="evidence" value="ECO:0007669"/>
    <property type="project" value="InterPro"/>
</dbReference>
<keyword evidence="1" id="KW-0472">Membrane</keyword>
<reference evidence="4 5" key="1">
    <citation type="submission" date="2016-12" db="EMBL/GenBank/DDBJ databases">
        <title>The new phylogeny of genus Mycobacterium.</title>
        <authorList>
            <person name="Tortoli E."/>
            <person name="Trovato A."/>
            <person name="Cirillo D.M."/>
        </authorList>
    </citation>
    <scope>NUCLEOTIDE SEQUENCE [LARGE SCALE GENOMIC DNA]</scope>
    <source>
        <strain evidence="4 5">DSM 44624</strain>
    </source>
</reference>
<feature type="transmembrane region" description="Helical" evidence="1">
    <location>
        <begin position="226"/>
        <end position="250"/>
    </location>
</feature>
<evidence type="ECO:0000259" key="2">
    <source>
        <dbReference type="Pfam" id="PF01757"/>
    </source>
</evidence>
<dbReference type="InterPro" id="IPR002656">
    <property type="entry name" value="Acyl_transf_3_dom"/>
</dbReference>
<sequence>MKLGQEFDPRNNALNAWRLTLATGVILSHSFGLTGHGLTGYPAFDKPANQLLRDVWVDGFFAISGFLITWSWFNKPQLRTYFIARGLRILPGLWACLIVTAFLIAPIAVAIQGGSAARLLLSTAPIEYVLKNCAVVMLQFDIGGTPSGIPWPHEWNGSLWTLLWEVLCYIAVAVLGVVGLLSRRWFIPVALALALTWSALLPSWVLSLLEEPADTPRHIEAAKDPAIIALVMQAIAARFAVMFLAGALLYRLRNVIPARWSLVSVSLVIVLAASLFPNYRLLGAVPLAYLIIASGALVHNKRLRLRTDLSYGVYIYAFPIQQLLVICGLGILNPILFAVVATFATVPLAAMSWFLVEKRALSLKSRLRRRNGVPAQEAQPGQTVSG</sequence>
<keyword evidence="1" id="KW-0812">Transmembrane</keyword>
<dbReference type="Proteomes" id="UP000467379">
    <property type="component" value="Chromosome"/>
</dbReference>
<evidence type="ECO:0000313" key="5">
    <source>
        <dbReference type="Proteomes" id="UP000192441"/>
    </source>
</evidence>
<feature type="transmembrane region" description="Helical" evidence="1">
    <location>
        <begin position="281"/>
        <end position="299"/>
    </location>
</feature>
<feature type="transmembrane region" description="Helical" evidence="1">
    <location>
        <begin position="93"/>
        <end position="111"/>
    </location>
</feature>
<feature type="transmembrane region" description="Helical" evidence="1">
    <location>
        <begin position="311"/>
        <end position="331"/>
    </location>
</feature>